<comment type="caution">
    <text evidence="2">The sequence shown here is derived from an EMBL/GenBank/DDBJ whole genome shotgun (WGS) entry which is preliminary data.</text>
</comment>
<dbReference type="PANTHER" id="PTHR42941:SF1">
    <property type="entry name" value="SLL1037 PROTEIN"/>
    <property type="match status" value="1"/>
</dbReference>
<evidence type="ECO:0000313" key="2">
    <source>
        <dbReference type="EMBL" id="MPM59008.1"/>
    </source>
</evidence>
<reference evidence="2" key="1">
    <citation type="submission" date="2019-08" db="EMBL/GenBank/DDBJ databases">
        <authorList>
            <person name="Kucharzyk K."/>
            <person name="Murdoch R.W."/>
            <person name="Higgins S."/>
            <person name="Loffler F."/>
        </authorList>
    </citation>
    <scope>NUCLEOTIDE SEQUENCE</scope>
</reference>
<name>A0A645B1S6_9ZZZZ</name>
<protein>
    <recommendedName>
        <fullName evidence="3">SsuA/THI5-like domain-containing protein</fullName>
    </recommendedName>
</protein>
<dbReference type="InterPro" id="IPR011852">
    <property type="entry name" value="TRAP_TAXI"/>
</dbReference>
<dbReference type="PANTHER" id="PTHR42941">
    <property type="entry name" value="SLL1037 PROTEIN"/>
    <property type="match status" value="1"/>
</dbReference>
<dbReference type="AlphaFoldDB" id="A0A645B1S6"/>
<evidence type="ECO:0008006" key="3">
    <source>
        <dbReference type="Google" id="ProtNLM"/>
    </source>
</evidence>
<dbReference type="Gene3D" id="3.40.190.10">
    <property type="entry name" value="Periplasmic binding protein-like II"/>
    <property type="match status" value="2"/>
</dbReference>
<accession>A0A645B1S6</accession>
<dbReference type="PROSITE" id="PS51257">
    <property type="entry name" value="PROKAR_LIPOPROTEIN"/>
    <property type="match status" value="1"/>
</dbReference>
<dbReference type="EMBL" id="VSSQ01017072">
    <property type="protein sequence ID" value="MPM59008.1"/>
    <property type="molecule type" value="Genomic_DNA"/>
</dbReference>
<proteinExistence type="predicted"/>
<sequence>MKSISLKKIVSFFLVAAMVFALTACAAEPETSPAAATEAPAEAATEAPAEAATEAPAASNEKSYVVIAGAASSGTWFLLANTMSAVLNNTYGSEGWIVSAQTSSGTGENVRLLGSGDVNFAFAQGGTCADAYSGGITWTEAPATYLRTIGYCYPVDIQLVVAKDSGINSVEDLAGKHVSVGVAGSSTEINSNQVCAAAGIDYTTAKDLTPEYVMESDAADMLKNGQIDAAFVPAPIGSATMKDIMSTGNFKLVNISAEIAATLTSDYNAAYYASVIPAGSYDGQDEDITSVSYAIYLMTSETVNQDLVYKFTKAIYENNAALAETYAGIVQMTPEMAAIGAPAPLAEGAERYFKEIGAMK</sequence>
<dbReference type="SUPFAM" id="SSF53850">
    <property type="entry name" value="Periplasmic binding protein-like II"/>
    <property type="match status" value="1"/>
</dbReference>
<evidence type="ECO:0000256" key="1">
    <source>
        <dbReference type="SAM" id="MobiDB-lite"/>
    </source>
</evidence>
<dbReference type="NCBIfam" id="TIGR02122">
    <property type="entry name" value="TRAP_TAXI"/>
    <property type="match status" value="1"/>
</dbReference>
<gene>
    <name evidence="2" type="ORF">SDC9_105845</name>
</gene>
<dbReference type="Pfam" id="PF16868">
    <property type="entry name" value="NMT1_3"/>
    <property type="match status" value="1"/>
</dbReference>
<dbReference type="CDD" id="cd13520">
    <property type="entry name" value="PBP2_TAXI_TRAP"/>
    <property type="match status" value="1"/>
</dbReference>
<feature type="region of interest" description="Disordered" evidence="1">
    <location>
        <begin position="33"/>
        <end position="55"/>
    </location>
</feature>
<organism evidence="2">
    <name type="scientific">bioreactor metagenome</name>
    <dbReference type="NCBI Taxonomy" id="1076179"/>
    <lineage>
        <taxon>unclassified sequences</taxon>
        <taxon>metagenomes</taxon>
        <taxon>ecological metagenomes</taxon>
    </lineage>
</organism>